<keyword evidence="15" id="KW-1185">Reference proteome</keyword>
<protein>
    <recommendedName>
        <fullName evidence="2">histidine kinase</fullName>
        <ecNumber evidence="2">2.7.13.3</ecNumber>
    </recommendedName>
</protein>
<feature type="domain" description="PAS" evidence="12">
    <location>
        <begin position="413"/>
        <end position="490"/>
    </location>
</feature>
<feature type="domain" description="PAS" evidence="12">
    <location>
        <begin position="549"/>
        <end position="602"/>
    </location>
</feature>
<dbReference type="Gene3D" id="1.10.287.130">
    <property type="match status" value="1"/>
</dbReference>
<evidence type="ECO:0000256" key="6">
    <source>
        <dbReference type="ARBA" id="ARBA00022777"/>
    </source>
</evidence>
<dbReference type="PRINTS" id="PR00344">
    <property type="entry name" value="BCTRLSENSOR"/>
</dbReference>
<dbReference type="EC" id="2.7.13.3" evidence="2"/>
<dbReference type="PANTHER" id="PTHR43047:SF64">
    <property type="entry name" value="HISTIDINE KINASE CONTAINING CHEY-HOMOLOGOUS RECEIVER DOMAIN AND PAS DOMAIN-RELATED"/>
    <property type="match status" value="1"/>
</dbReference>
<dbReference type="PROSITE" id="PS50113">
    <property type="entry name" value="PAC"/>
    <property type="match status" value="4"/>
</dbReference>
<feature type="domain" description="PAC" evidence="13">
    <location>
        <begin position="121"/>
        <end position="175"/>
    </location>
</feature>
<gene>
    <name evidence="14" type="ORF">Lupro_07715</name>
</gene>
<keyword evidence="5" id="KW-0547">Nucleotide-binding</keyword>
<dbReference type="Pfam" id="PF13185">
    <property type="entry name" value="GAF_2"/>
    <property type="match status" value="1"/>
</dbReference>
<dbReference type="SMART" id="SM00086">
    <property type="entry name" value="PAC"/>
    <property type="match status" value="5"/>
</dbReference>
<name>A0A0X8G6W8_9FLAO</name>
<dbReference type="PROSITE" id="PS50109">
    <property type="entry name" value="HIS_KIN"/>
    <property type="match status" value="1"/>
</dbReference>
<dbReference type="SMART" id="SM00388">
    <property type="entry name" value="HisKA"/>
    <property type="match status" value="1"/>
</dbReference>
<evidence type="ECO:0000259" key="12">
    <source>
        <dbReference type="PROSITE" id="PS50112"/>
    </source>
</evidence>
<comment type="catalytic activity">
    <reaction evidence="1">
        <text>ATP + protein L-histidine = ADP + protein N-phospho-L-histidine.</text>
        <dbReference type="EC" id="2.7.13.3"/>
    </reaction>
</comment>
<dbReference type="Pfam" id="PF00512">
    <property type="entry name" value="HisKA"/>
    <property type="match status" value="1"/>
</dbReference>
<evidence type="ECO:0000313" key="14">
    <source>
        <dbReference type="EMBL" id="AMC11144.1"/>
    </source>
</evidence>
<dbReference type="GO" id="GO:0005524">
    <property type="term" value="F:ATP binding"/>
    <property type="evidence" value="ECO:0007669"/>
    <property type="project" value="UniProtKB-KW"/>
</dbReference>
<dbReference type="PATRIC" id="fig|1622118.3.peg.1595"/>
<dbReference type="InterPro" id="IPR011006">
    <property type="entry name" value="CheY-like_superfamily"/>
</dbReference>
<dbReference type="InterPro" id="IPR004358">
    <property type="entry name" value="Sig_transdc_His_kin-like_C"/>
</dbReference>
<evidence type="ECO:0000256" key="2">
    <source>
        <dbReference type="ARBA" id="ARBA00012438"/>
    </source>
</evidence>
<dbReference type="GO" id="GO:0000155">
    <property type="term" value="F:phosphorelay sensor kinase activity"/>
    <property type="evidence" value="ECO:0007669"/>
    <property type="project" value="InterPro"/>
</dbReference>
<evidence type="ECO:0000256" key="1">
    <source>
        <dbReference type="ARBA" id="ARBA00000085"/>
    </source>
</evidence>
<reference evidence="15" key="1">
    <citation type="submission" date="2015-12" db="EMBL/GenBank/DDBJ databases">
        <title>Complete genome sequence of Lutibacter profundus strain LP1.</title>
        <authorList>
            <person name="Wissuwa J."/>
            <person name="Le Moine Bauer S."/>
            <person name="Stokke R."/>
            <person name="Dahle H."/>
            <person name="Steen I.H."/>
        </authorList>
    </citation>
    <scope>NUCLEOTIDE SEQUENCE [LARGE SCALE GENOMIC DNA]</scope>
    <source>
        <strain evidence="15">LP1</strain>
    </source>
</reference>
<dbReference type="InterPro" id="IPR001789">
    <property type="entry name" value="Sig_transdc_resp-reg_receiver"/>
</dbReference>
<evidence type="ECO:0000313" key="15">
    <source>
        <dbReference type="Proteomes" id="UP000059672"/>
    </source>
</evidence>
<evidence type="ECO:0000256" key="4">
    <source>
        <dbReference type="ARBA" id="ARBA00022679"/>
    </source>
</evidence>
<dbReference type="Pfam" id="PF13426">
    <property type="entry name" value="PAS_9"/>
    <property type="match status" value="3"/>
</dbReference>
<dbReference type="FunFam" id="3.30.565.10:FF:000006">
    <property type="entry name" value="Sensor histidine kinase WalK"/>
    <property type="match status" value="1"/>
</dbReference>
<dbReference type="Pfam" id="PF08448">
    <property type="entry name" value="PAS_4"/>
    <property type="match status" value="1"/>
</dbReference>
<dbReference type="NCBIfam" id="TIGR00229">
    <property type="entry name" value="sensory_box"/>
    <property type="match status" value="5"/>
</dbReference>
<evidence type="ECO:0000256" key="9">
    <source>
        <dbReference type="PROSITE-ProRule" id="PRU00169"/>
    </source>
</evidence>
<feature type="domain" description="PAC" evidence="13">
    <location>
        <begin position="250"/>
        <end position="301"/>
    </location>
</feature>
<evidence type="ECO:0000256" key="7">
    <source>
        <dbReference type="ARBA" id="ARBA00022840"/>
    </source>
</evidence>
<dbReference type="CDD" id="cd17546">
    <property type="entry name" value="REC_hyHK_CKI1_RcsC-like"/>
    <property type="match status" value="1"/>
</dbReference>
<dbReference type="InterPro" id="IPR003594">
    <property type="entry name" value="HATPase_dom"/>
</dbReference>
<dbReference type="KEGG" id="lut:Lupro_07715"/>
<feature type="domain" description="PAC" evidence="13">
    <location>
        <begin position="496"/>
        <end position="548"/>
    </location>
</feature>
<dbReference type="Proteomes" id="UP000059672">
    <property type="component" value="Chromosome"/>
</dbReference>
<dbReference type="InterPro" id="IPR035965">
    <property type="entry name" value="PAS-like_dom_sf"/>
</dbReference>
<proteinExistence type="predicted"/>
<dbReference type="Gene3D" id="3.30.565.10">
    <property type="entry name" value="Histidine kinase-like ATPase, C-terminal domain"/>
    <property type="match status" value="1"/>
</dbReference>
<evidence type="ECO:0000256" key="8">
    <source>
        <dbReference type="ARBA" id="ARBA00023012"/>
    </source>
</evidence>
<dbReference type="InterPro" id="IPR036097">
    <property type="entry name" value="HisK_dim/P_sf"/>
</dbReference>
<dbReference type="SUPFAM" id="SSF55874">
    <property type="entry name" value="ATPase domain of HSP90 chaperone/DNA topoisomerase II/histidine kinase"/>
    <property type="match status" value="1"/>
</dbReference>
<dbReference type="STRING" id="1622118.Lupro_07715"/>
<dbReference type="InterPro" id="IPR013656">
    <property type="entry name" value="PAS_4"/>
</dbReference>
<dbReference type="PROSITE" id="PS50110">
    <property type="entry name" value="RESPONSE_REGULATORY"/>
    <property type="match status" value="1"/>
</dbReference>
<dbReference type="SUPFAM" id="SSF47384">
    <property type="entry name" value="Homodimeric domain of signal transducing histidine kinase"/>
    <property type="match status" value="1"/>
</dbReference>
<keyword evidence="7" id="KW-0067">ATP-binding</keyword>
<dbReference type="CDD" id="cd00082">
    <property type="entry name" value="HisKA"/>
    <property type="match status" value="1"/>
</dbReference>
<feature type="domain" description="Response regulatory" evidence="11">
    <location>
        <begin position="1225"/>
        <end position="1340"/>
    </location>
</feature>
<dbReference type="Gene3D" id="3.30.450.20">
    <property type="entry name" value="PAS domain"/>
    <property type="match status" value="6"/>
</dbReference>
<dbReference type="Pfam" id="PF02518">
    <property type="entry name" value="HATPase_c"/>
    <property type="match status" value="1"/>
</dbReference>
<reference evidence="14 15" key="2">
    <citation type="journal article" date="2016" name="Int. J. Syst. Evol. Microbiol.">
        <title>Lutibacter profundi sp. nov., isolated from a deep-sea hydrothermal system on the Arctic Mid-Ocean Ridge and emended description of the genus Lutibacter.</title>
        <authorList>
            <person name="Le Moine Bauer S."/>
            <person name="Roalkvam I."/>
            <person name="Steen I.H."/>
            <person name="Dahle H."/>
        </authorList>
    </citation>
    <scope>NUCLEOTIDE SEQUENCE [LARGE SCALE GENOMIC DNA]</scope>
    <source>
        <strain evidence="14 15">LP1</strain>
    </source>
</reference>
<dbReference type="InterPro" id="IPR000700">
    <property type="entry name" value="PAS-assoc_C"/>
</dbReference>
<dbReference type="SUPFAM" id="SSF52172">
    <property type="entry name" value="CheY-like"/>
    <property type="match status" value="1"/>
</dbReference>
<dbReference type="SMART" id="SM00091">
    <property type="entry name" value="PAS"/>
    <property type="match status" value="5"/>
</dbReference>
<sequence>MTPIDYQNKTQNQQAPDKKYFTFFENAPIALMVEDFSKLKTHIEKVVKENNTDVISYINENPSVISKLASLIIIKDVNATTLTLFKAKTKQELLKNLNRTFTEKSTEAFKNLIIDILTGKKETEAETVNKTLNGEILDITIKFKVIEGSEETLENIIVSIEDITERINTRRALAESEKRYRESQEVAKIGSWEYDFSAKKIYWSDEAFELIESKPQKNISLEFYLSHVHIDDRELVKNVSANFLLKNQNQNLRYRIITKQGKIKYISEKRSVQIKDGRIVKIIGICQDITENVHIEQKLNVTKNLLSKTLTSIKDGFIILDYNSNYLYLNNEAAKLLGVKNPEEVIGKHIWTEFPEKEGDVFFDNYQKVLKTKKPISFENYFKPWNRWFENRIIPSSEGIIMFFHEITSRKIDEEKIEKAYDIINKSSSVVFLCKNERYFPIEYISKNTEKLFGYTSEEVLSNTFRTLKIIHPDNLDYVQSLLAPLKRNQDFKGFKTKAIKVFSKNGNVRWIEVRIDVIKDSNGKTTHIQGIAEDITEQKISRDLLFKSNQRLEEIFKNTPLGIIIWDLDFNVLEWNNSSQRIFGYTVEESKVKSIKDLINPPHLISEMKKFRDKFASLNFEKVTSSENITKDGKTIICRWYNVQLKDARGNITGFASLIEDVTERINSKKALEKSERKYRDIFEKSIDAVIIIKNGKFVNCNESTLRIFDYDNKQSLLQKHPSILSPEKQPDGTPSYLKAEGMMKIALEKGHHRFRWNHQQKNGRVFPAEVSLTRINTPDNIPTIHTVIRDITERVKNEQLENVLYNISRAALTINDFNKFGLFLKDELQTIIDTSNFYVAIYNEKTNMITTPIFVDEKEEVEEFSAEGSLTGHVIKTKKPLLLTNNEHRSLIRQGVVDIIGAHSECWMGVPLLIDGKAIGAIVVQSYDNKNAFNKSDVNLLEFVADQISTTIQRKKIEDELTQALAKAQESDKLKSSFLANMSHEIRTPMNGIIGFSELFLEPNLSNEDREKYANVVINSSKQLLTIVNDILDISKIEAGVVKLNYESTNVNRMLDNLYAFYKPKAEENNLELNCVKGLENFKSVISIDRIKLNQVLTNLLSNAFKFTDKGSIDFGYEFIENKLQFYVKDTGVGIEEDIQDKIFDRFIQANQDLNKKLQGTGLGLAISKRFIELFKGDIWIDSNTKGTTIYFTIPYIKEKEPLVSSIVEEQKPNKQVKNKKLTILVAEDEEYNMMYINELFSKTNYTIIEASNGKKAVELLENHPEIDLVFLDIKMPIMDGNEAMIEIKKENPSLPVIALSAFAMESDKESALKKGFDAYLTKPINKKHLFSLIDKHAN</sequence>
<dbReference type="SUPFAM" id="SSF55785">
    <property type="entry name" value="PYP-like sensor domain (PAS domain)"/>
    <property type="match status" value="6"/>
</dbReference>
<dbReference type="InterPro" id="IPR029016">
    <property type="entry name" value="GAF-like_dom_sf"/>
</dbReference>
<evidence type="ECO:0000259" key="11">
    <source>
        <dbReference type="PROSITE" id="PS50110"/>
    </source>
</evidence>
<dbReference type="PANTHER" id="PTHR43047">
    <property type="entry name" value="TWO-COMPONENT HISTIDINE PROTEIN KINASE"/>
    <property type="match status" value="1"/>
</dbReference>
<dbReference type="EMBL" id="CP013355">
    <property type="protein sequence ID" value="AMC11144.1"/>
    <property type="molecule type" value="Genomic_DNA"/>
</dbReference>
<dbReference type="CDD" id="cd00130">
    <property type="entry name" value="PAS"/>
    <property type="match status" value="5"/>
</dbReference>
<dbReference type="Gene3D" id="2.10.70.100">
    <property type="match status" value="1"/>
</dbReference>
<dbReference type="Gene3D" id="3.40.50.2300">
    <property type="match status" value="1"/>
</dbReference>
<dbReference type="InterPro" id="IPR005467">
    <property type="entry name" value="His_kinase_dom"/>
</dbReference>
<dbReference type="InterPro" id="IPR000014">
    <property type="entry name" value="PAS"/>
</dbReference>
<dbReference type="PROSITE" id="PS50112">
    <property type="entry name" value="PAS"/>
    <property type="match status" value="3"/>
</dbReference>
<dbReference type="Pfam" id="PF00072">
    <property type="entry name" value="Response_reg"/>
    <property type="match status" value="1"/>
</dbReference>
<dbReference type="InterPro" id="IPR013655">
    <property type="entry name" value="PAS_fold_3"/>
</dbReference>
<keyword evidence="8" id="KW-0902">Two-component regulatory system</keyword>
<dbReference type="InterPro" id="IPR001610">
    <property type="entry name" value="PAC"/>
</dbReference>
<evidence type="ECO:0000256" key="3">
    <source>
        <dbReference type="ARBA" id="ARBA00022553"/>
    </source>
</evidence>
<evidence type="ECO:0000256" key="5">
    <source>
        <dbReference type="ARBA" id="ARBA00022741"/>
    </source>
</evidence>
<dbReference type="InterPro" id="IPR036890">
    <property type="entry name" value="HATPase_C_sf"/>
</dbReference>
<feature type="modified residue" description="4-aspartylphosphate" evidence="9">
    <location>
        <position position="1275"/>
    </location>
</feature>
<dbReference type="InterPro" id="IPR003018">
    <property type="entry name" value="GAF"/>
</dbReference>
<evidence type="ECO:0000259" key="10">
    <source>
        <dbReference type="PROSITE" id="PS50109"/>
    </source>
</evidence>
<dbReference type="SMART" id="SM00387">
    <property type="entry name" value="HATPase_c"/>
    <property type="match status" value="1"/>
</dbReference>
<evidence type="ECO:0000259" key="13">
    <source>
        <dbReference type="PROSITE" id="PS50113"/>
    </source>
</evidence>
<dbReference type="SMART" id="SM00448">
    <property type="entry name" value="REC"/>
    <property type="match status" value="1"/>
</dbReference>
<feature type="domain" description="PAC" evidence="13">
    <location>
        <begin position="623"/>
        <end position="675"/>
    </location>
</feature>
<dbReference type="SUPFAM" id="SSF55781">
    <property type="entry name" value="GAF domain-like"/>
    <property type="match status" value="1"/>
</dbReference>
<organism evidence="14 15">
    <name type="scientific">Lutibacter profundi</name>
    <dbReference type="NCBI Taxonomy" id="1622118"/>
    <lineage>
        <taxon>Bacteria</taxon>
        <taxon>Pseudomonadati</taxon>
        <taxon>Bacteroidota</taxon>
        <taxon>Flavobacteriia</taxon>
        <taxon>Flavobacteriales</taxon>
        <taxon>Flavobacteriaceae</taxon>
        <taxon>Lutibacter</taxon>
    </lineage>
</organism>
<dbReference type="FunFam" id="1.10.287.130:FF:000002">
    <property type="entry name" value="Two-component osmosensing histidine kinase"/>
    <property type="match status" value="1"/>
</dbReference>
<dbReference type="CDD" id="cd16922">
    <property type="entry name" value="HATPase_EvgS-ArcB-TorS-like"/>
    <property type="match status" value="1"/>
</dbReference>
<feature type="domain" description="Histidine kinase" evidence="10">
    <location>
        <begin position="983"/>
        <end position="1200"/>
    </location>
</feature>
<keyword evidence="4" id="KW-0808">Transferase</keyword>
<keyword evidence="6" id="KW-0418">Kinase</keyword>
<accession>A0A0X8G6W8</accession>
<dbReference type="SMART" id="SM00065">
    <property type="entry name" value="GAF"/>
    <property type="match status" value="1"/>
</dbReference>
<dbReference type="Pfam" id="PF08447">
    <property type="entry name" value="PAS_3"/>
    <property type="match status" value="2"/>
</dbReference>
<dbReference type="Gene3D" id="3.30.450.40">
    <property type="match status" value="1"/>
</dbReference>
<feature type="domain" description="PAS" evidence="12">
    <location>
        <begin position="302"/>
        <end position="343"/>
    </location>
</feature>
<keyword evidence="3 9" id="KW-0597">Phosphoprotein</keyword>
<dbReference type="InterPro" id="IPR003661">
    <property type="entry name" value="HisK_dim/P_dom"/>
</dbReference>